<name>A0A9N9Q345_9HELO</name>
<protein>
    <submittedName>
        <fullName evidence="2">Uncharacterized protein</fullName>
    </submittedName>
</protein>
<feature type="region of interest" description="Disordered" evidence="1">
    <location>
        <begin position="158"/>
        <end position="202"/>
    </location>
</feature>
<dbReference type="EMBL" id="CAJVRM010000027">
    <property type="protein sequence ID" value="CAG8971746.1"/>
    <property type="molecule type" value="Genomic_DNA"/>
</dbReference>
<evidence type="ECO:0000313" key="2">
    <source>
        <dbReference type="EMBL" id="CAG8971746.1"/>
    </source>
</evidence>
<feature type="compositionally biased region" description="Basic and acidic residues" evidence="1">
    <location>
        <begin position="158"/>
        <end position="188"/>
    </location>
</feature>
<feature type="compositionally biased region" description="Polar residues" evidence="1">
    <location>
        <begin position="83"/>
        <end position="92"/>
    </location>
</feature>
<dbReference type="OrthoDB" id="10378996at2759"/>
<reference evidence="2" key="1">
    <citation type="submission" date="2021-07" db="EMBL/GenBank/DDBJ databases">
        <authorList>
            <person name="Durling M."/>
        </authorList>
    </citation>
    <scope>NUCLEOTIDE SEQUENCE</scope>
</reference>
<evidence type="ECO:0000313" key="3">
    <source>
        <dbReference type="Proteomes" id="UP000701801"/>
    </source>
</evidence>
<accession>A0A9N9Q345</accession>
<gene>
    <name evidence="2" type="ORF">HYALB_00007226</name>
</gene>
<sequence length="291" mass="32059">MAETPSSASFAQDKDLSLVYQLLEVCPSLGPKDARAILDATDWELNEAAVLALGYPNGGNLGRGAIALTTSPEPQDNPDKENQSTGNITSQAINSTPPLFIIAEDPYDGDSGVQGKVKYLESLYPQFLQSLLLDIFGGNVKEMVHHFDGLLGIQRDSIDGKEASTPEKRVPEEKKGKKRDLVEMKENEPTQGEASSKKPKTEKLHDLAAEWIRNNLRGQSTGAIIVFKSGQVHEVKFHPSFFARLPGLNTIYIKALTAFRDTNPDNKDENPDIQLTMPDYLSIEAFDLLIY</sequence>
<comment type="caution">
    <text evidence="2">The sequence shown here is derived from an EMBL/GenBank/DDBJ whole genome shotgun (WGS) entry which is preliminary data.</text>
</comment>
<organism evidence="2 3">
    <name type="scientific">Hymenoscyphus albidus</name>
    <dbReference type="NCBI Taxonomy" id="595503"/>
    <lineage>
        <taxon>Eukaryota</taxon>
        <taxon>Fungi</taxon>
        <taxon>Dikarya</taxon>
        <taxon>Ascomycota</taxon>
        <taxon>Pezizomycotina</taxon>
        <taxon>Leotiomycetes</taxon>
        <taxon>Helotiales</taxon>
        <taxon>Helotiaceae</taxon>
        <taxon>Hymenoscyphus</taxon>
    </lineage>
</organism>
<proteinExistence type="predicted"/>
<feature type="region of interest" description="Disordered" evidence="1">
    <location>
        <begin position="66"/>
        <end position="92"/>
    </location>
</feature>
<keyword evidence="3" id="KW-1185">Reference proteome</keyword>
<evidence type="ECO:0000256" key="1">
    <source>
        <dbReference type="SAM" id="MobiDB-lite"/>
    </source>
</evidence>
<dbReference type="Proteomes" id="UP000701801">
    <property type="component" value="Unassembled WGS sequence"/>
</dbReference>
<dbReference type="AlphaFoldDB" id="A0A9N9Q345"/>